<dbReference type="InterPro" id="IPR051016">
    <property type="entry name" value="Diverse_Substrate_AcTransf"/>
</dbReference>
<dbReference type="PROSITE" id="PS51186">
    <property type="entry name" value="GNAT"/>
    <property type="match status" value="1"/>
</dbReference>
<reference evidence="4 5" key="1">
    <citation type="submission" date="2016-11" db="EMBL/GenBank/DDBJ databases">
        <authorList>
            <person name="Klemetsen T."/>
        </authorList>
    </citation>
    <scope>NUCLEOTIDE SEQUENCE [LARGE SCALE GENOMIC DNA]</scope>
    <source>
        <strain evidence="4">MT 2528</strain>
    </source>
</reference>
<dbReference type="InterPro" id="IPR016181">
    <property type="entry name" value="Acyl_CoA_acyltransferase"/>
</dbReference>
<sequence>MDMSTFIKYIEVDNLEHREALELLFQEYSSGVSATIDSTIVNQLFALPYFHGFLCFTGNKPLGFAVCFESYSTYRARKVLNIHDFMISSNSRGKGLGKLLLKGIEAYCRENDYLKITLEVDDDNLVAKQLYGSCDYEDYQVALMGLNHWQKYLV</sequence>
<name>A0ABY1HMN7_9GAMM</name>
<evidence type="ECO:0000256" key="2">
    <source>
        <dbReference type="ARBA" id="ARBA00023315"/>
    </source>
</evidence>
<dbReference type="Proteomes" id="UP000182660">
    <property type="component" value="Unassembled WGS sequence"/>
</dbReference>
<evidence type="ECO:0000313" key="5">
    <source>
        <dbReference type="Proteomes" id="UP000182660"/>
    </source>
</evidence>
<feature type="domain" description="N-acetyltransferase" evidence="3">
    <location>
        <begin position="10"/>
        <end position="154"/>
    </location>
</feature>
<keyword evidence="1" id="KW-0808">Transferase</keyword>
<evidence type="ECO:0000256" key="1">
    <source>
        <dbReference type="ARBA" id="ARBA00022679"/>
    </source>
</evidence>
<evidence type="ECO:0000313" key="4">
    <source>
        <dbReference type="EMBL" id="SGZ01322.1"/>
    </source>
</evidence>
<organism evidence="4 5">
    <name type="scientific">Moritella viscosa</name>
    <dbReference type="NCBI Taxonomy" id="80854"/>
    <lineage>
        <taxon>Bacteria</taxon>
        <taxon>Pseudomonadati</taxon>
        <taxon>Pseudomonadota</taxon>
        <taxon>Gammaproteobacteria</taxon>
        <taxon>Alteromonadales</taxon>
        <taxon>Moritellaceae</taxon>
        <taxon>Moritella</taxon>
    </lineage>
</organism>
<dbReference type="InterPro" id="IPR000182">
    <property type="entry name" value="GNAT_dom"/>
</dbReference>
<dbReference type="Pfam" id="PF00583">
    <property type="entry name" value="Acetyltransf_1"/>
    <property type="match status" value="1"/>
</dbReference>
<dbReference type="EMBL" id="FPLJ01000107">
    <property type="protein sequence ID" value="SGZ01322.1"/>
    <property type="molecule type" value="Genomic_DNA"/>
</dbReference>
<dbReference type="PANTHER" id="PTHR10545">
    <property type="entry name" value="DIAMINE N-ACETYLTRANSFERASE"/>
    <property type="match status" value="1"/>
</dbReference>
<dbReference type="PANTHER" id="PTHR10545:SF29">
    <property type="entry name" value="GH14572P-RELATED"/>
    <property type="match status" value="1"/>
</dbReference>
<keyword evidence="5" id="KW-1185">Reference proteome</keyword>
<dbReference type="Gene3D" id="3.40.630.30">
    <property type="match status" value="1"/>
</dbReference>
<gene>
    <name evidence="4" type="ORF">MT2528_4206</name>
</gene>
<keyword evidence="2" id="KW-0012">Acyltransferase</keyword>
<protein>
    <submittedName>
        <fullName evidence="4">Acetyltransferase, gnat family</fullName>
    </submittedName>
</protein>
<accession>A0ABY1HMN7</accession>
<proteinExistence type="predicted"/>
<evidence type="ECO:0000259" key="3">
    <source>
        <dbReference type="PROSITE" id="PS51186"/>
    </source>
</evidence>
<dbReference type="SUPFAM" id="SSF55729">
    <property type="entry name" value="Acyl-CoA N-acyltransferases (Nat)"/>
    <property type="match status" value="1"/>
</dbReference>
<comment type="caution">
    <text evidence="4">The sequence shown here is derived from an EMBL/GenBank/DDBJ whole genome shotgun (WGS) entry which is preliminary data.</text>
</comment>